<proteinExistence type="inferred from homology"/>
<dbReference type="Gene3D" id="1.20.1070.10">
    <property type="entry name" value="Rhodopsin 7-helix transmembrane proteins"/>
    <property type="match status" value="1"/>
</dbReference>
<keyword evidence="5 9" id="KW-0472">Membrane</keyword>
<evidence type="ECO:0000256" key="2">
    <source>
        <dbReference type="ARBA" id="ARBA00022692"/>
    </source>
</evidence>
<feature type="transmembrane region" description="Helical" evidence="9">
    <location>
        <begin position="257"/>
        <end position="282"/>
    </location>
</feature>
<feature type="transmembrane region" description="Helical" evidence="9">
    <location>
        <begin position="294"/>
        <end position="317"/>
    </location>
</feature>
<evidence type="ECO:0000313" key="11">
    <source>
        <dbReference type="Proteomes" id="UP001652625"/>
    </source>
</evidence>
<dbReference type="RefSeq" id="XP_065671823.1">
    <property type="nucleotide sequence ID" value="XM_065815751.1"/>
</dbReference>
<dbReference type="PANTHER" id="PTHR24240">
    <property type="entry name" value="OPSIN"/>
    <property type="match status" value="1"/>
</dbReference>
<comment type="subcellular location">
    <subcellularLocation>
        <location evidence="1">Membrane</location>
        <topology evidence="1">Multi-pass membrane protein</topology>
    </subcellularLocation>
</comment>
<keyword evidence="6 8" id="KW-0675">Receptor</keyword>
<evidence type="ECO:0000256" key="9">
    <source>
        <dbReference type="SAM" id="Phobius"/>
    </source>
</evidence>
<name>A0ABM4DBS1_HYDVU</name>
<evidence type="ECO:0000313" key="12">
    <source>
        <dbReference type="RefSeq" id="XP_065671823.1"/>
    </source>
</evidence>
<dbReference type="GeneID" id="124815500"/>
<keyword evidence="3 9" id="KW-1133">Transmembrane helix</keyword>
<feature type="transmembrane region" description="Helical" evidence="9">
    <location>
        <begin position="128"/>
        <end position="151"/>
    </location>
</feature>
<dbReference type="PROSITE" id="PS50262">
    <property type="entry name" value="G_PROTEIN_RECEP_F1_2"/>
    <property type="match status" value="1"/>
</dbReference>
<gene>
    <name evidence="12" type="primary">LOC124815500</name>
</gene>
<evidence type="ECO:0000256" key="5">
    <source>
        <dbReference type="ARBA" id="ARBA00023136"/>
    </source>
</evidence>
<keyword evidence="11" id="KW-1185">Reference proteome</keyword>
<keyword evidence="7 8" id="KW-0807">Transducer</keyword>
<feature type="transmembrane region" description="Helical" evidence="9">
    <location>
        <begin position="205"/>
        <end position="228"/>
    </location>
</feature>
<feature type="transmembrane region" description="Helical" evidence="9">
    <location>
        <begin position="171"/>
        <end position="193"/>
    </location>
</feature>
<dbReference type="CDD" id="cd00637">
    <property type="entry name" value="7tm_classA_rhodopsin-like"/>
    <property type="match status" value="1"/>
</dbReference>
<dbReference type="PROSITE" id="PS00237">
    <property type="entry name" value="G_PROTEIN_RECEP_F1_1"/>
    <property type="match status" value="1"/>
</dbReference>
<dbReference type="InterPro" id="IPR000276">
    <property type="entry name" value="GPCR_Rhodpsn"/>
</dbReference>
<evidence type="ECO:0000256" key="7">
    <source>
        <dbReference type="ARBA" id="ARBA00023224"/>
    </source>
</evidence>
<dbReference type="Proteomes" id="UP001652625">
    <property type="component" value="Chromosome 13"/>
</dbReference>
<dbReference type="InterPro" id="IPR017452">
    <property type="entry name" value="GPCR_Rhodpsn_7TM"/>
</dbReference>
<dbReference type="PRINTS" id="PR00237">
    <property type="entry name" value="GPCRRHODOPSN"/>
</dbReference>
<evidence type="ECO:0000259" key="10">
    <source>
        <dbReference type="PROSITE" id="PS50262"/>
    </source>
</evidence>
<dbReference type="Pfam" id="PF00001">
    <property type="entry name" value="7tm_1"/>
    <property type="match status" value="1"/>
</dbReference>
<feature type="transmembrane region" description="Helical" evidence="9">
    <location>
        <begin position="94"/>
        <end position="116"/>
    </location>
</feature>
<keyword evidence="4 8" id="KW-0297">G-protein coupled receptor</keyword>
<keyword evidence="2 8" id="KW-0812">Transmembrane</keyword>
<reference evidence="12" key="1">
    <citation type="submission" date="2025-08" db="UniProtKB">
        <authorList>
            <consortium name="RefSeq"/>
        </authorList>
    </citation>
    <scope>IDENTIFICATION</scope>
</reference>
<evidence type="ECO:0000256" key="6">
    <source>
        <dbReference type="ARBA" id="ARBA00023170"/>
    </source>
</evidence>
<protein>
    <submittedName>
        <fullName evidence="12">Uncharacterized protein LOC124815500 isoform X2</fullName>
    </submittedName>
</protein>
<dbReference type="SUPFAM" id="SSF81321">
    <property type="entry name" value="Family A G protein-coupled receptor-like"/>
    <property type="match status" value="1"/>
</dbReference>
<comment type="similarity">
    <text evidence="8">Belongs to the G-protein coupled receptor 1 family.</text>
</comment>
<feature type="transmembrane region" description="Helical" evidence="9">
    <location>
        <begin position="61"/>
        <end position="82"/>
    </location>
</feature>
<sequence>MSLISFELYFSIYLFLVTPDTDLAECQCLLVMELDIREALCQYFLSYSAMHKITALIMEKVHWLMIFLIFIPNFTLIAALYASSKGTLLFQEKLVMLLSVVDLTVAIIQTPLKVFITTYSDNMKCFQIAIVAFWHVFPTMFSCCIILVISVERYLTIVHDNKWHGIQIKNIYLTFVVSLLFAISIASSLWFAISVASSSYENLPYIYSSIGSVTLFYLIFVTFTNISLLTGTKQIMRSCDINIQRNKMVEKQINKTVAMISVTLVVLYLPTVVAMLILVAALKTGNDLIENISVILMSWSLLLCQANSMINSVIYILRCRKIKNYFLYQFSNIIIRKRNVST</sequence>
<dbReference type="InterPro" id="IPR050125">
    <property type="entry name" value="GPCR_opsins"/>
</dbReference>
<evidence type="ECO:0000256" key="4">
    <source>
        <dbReference type="ARBA" id="ARBA00023040"/>
    </source>
</evidence>
<accession>A0ABM4DBS1</accession>
<evidence type="ECO:0000256" key="1">
    <source>
        <dbReference type="ARBA" id="ARBA00004141"/>
    </source>
</evidence>
<evidence type="ECO:0000256" key="3">
    <source>
        <dbReference type="ARBA" id="ARBA00022989"/>
    </source>
</evidence>
<feature type="domain" description="G-protein coupled receptors family 1 profile" evidence="10">
    <location>
        <begin position="72"/>
        <end position="315"/>
    </location>
</feature>
<organism evidence="11 12">
    <name type="scientific">Hydra vulgaris</name>
    <name type="common">Hydra</name>
    <name type="synonym">Hydra attenuata</name>
    <dbReference type="NCBI Taxonomy" id="6087"/>
    <lineage>
        <taxon>Eukaryota</taxon>
        <taxon>Metazoa</taxon>
        <taxon>Cnidaria</taxon>
        <taxon>Hydrozoa</taxon>
        <taxon>Hydroidolina</taxon>
        <taxon>Anthoathecata</taxon>
        <taxon>Aplanulata</taxon>
        <taxon>Hydridae</taxon>
        <taxon>Hydra</taxon>
    </lineage>
</organism>
<evidence type="ECO:0000256" key="8">
    <source>
        <dbReference type="RuleBase" id="RU000688"/>
    </source>
</evidence>